<reference evidence="4 5" key="1">
    <citation type="submission" date="2015-11" db="EMBL/GenBank/DDBJ databases">
        <title>Expanding the genomic diversity of Burkholderia species for the development of highly accurate diagnostics.</title>
        <authorList>
            <person name="Sahl J."/>
            <person name="Keim P."/>
            <person name="Wagner D."/>
        </authorList>
    </citation>
    <scope>NUCLEOTIDE SEQUENCE [LARGE SCALE GENOMIC DNA]</scope>
    <source>
        <strain evidence="4 5">MSMB2036</strain>
    </source>
</reference>
<dbReference type="GO" id="GO:0006310">
    <property type="term" value="P:DNA recombination"/>
    <property type="evidence" value="ECO:0007669"/>
    <property type="project" value="UniProtKB-KW"/>
</dbReference>
<feature type="domain" description="Excisionase-like" evidence="3">
    <location>
        <begin position="114"/>
        <end position="162"/>
    </location>
</feature>
<keyword evidence="1" id="KW-0238">DNA-binding</keyword>
<evidence type="ECO:0000256" key="2">
    <source>
        <dbReference type="ARBA" id="ARBA00023172"/>
    </source>
</evidence>
<protein>
    <recommendedName>
        <fullName evidence="3">Excisionase-like domain-containing protein</fullName>
    </recommendedName>
</protein>
<dbReference type="InterPro" id="IPR009061">
    <property type="entry name" value="DNA-bd_dom_put_sf"/>
</dbReference>
<dbReference type="Gene3D" id="1.10.1660.20">
    <property type="match status" value="1"/>
</dbReference>
<dbReference type="GO" id="GO:0003677">
    <property type="term" value="F:DNA binding"/>
    <property type="evidence" value="ECO:0007669"/>
    <property type="project" value="UniProtKB-KW"/>
</dbReference>
<dbReference type="RefSeq" id="WP_059759531.1">
    <property type="nucleotide sequence ID" value="NZ_CP013414.1"/>
</dbReference>
<gene>
    <name evidence="4" type="ORF">WJ33_00955</name>
</gene>
<keyword evidence="2" id="KW-0233">DNA recombination</keyword>
<evidence type="ECO:0000256" key="1">
    <source>
        <dbReference type="ARBA" id="ARBA00023125"/>
    </source>
</evidence>
<dbReference type="AlphaFoldDB" id="A0A103QSQ1"/>
<accession>A0A103QSQ1</accession>
<dbReference type="Pfam" id="PF07825">
    <property type="entry name" value="Exc"/>
    <property type="match status" value="1"/>
</dbReference>
<organism evidence="4 5">
    <name type="scientific">Burkholderia ubonensis</name>
    <dbReference type="NCBI Taxonomy" id="101571"/>
    <lineage>
        <taxon>Bacteria</taxon>
        <taxon>Pseudomonadati</taxon>
        <taxon>Pseudomonadota</taxon>
        <taxon>Betaproteobacteria</taxon>
        <taxon>Burkholderiales</taxon>
        <taxon>Burkholderiaceae</taxon>
        <taxon>Burkholderia</taxon>
        <taxon>Burkholderia cepacia complex</taxon>
    </lineage>
</organism>
<evidence type="ECO:0000313" key="5">
    <source>
        <dbReference type="Proteomes" id="UP000064029"/>
    </source>
</evidence>
<sequence>MPDTRKHQEWLPLEEAAKTMNRNVSRIKSQMRNGRIQRGRHLRLVGDGEFELNVPEYLRWLEDEKEARKLPLVDRIIRGIEDGDKRILKALANAPRPPLSATSATEFKPKLIPLHVWAEQMFGDYAPHRHTLRNWIKNGKIHPVPIKVGRSYFVSPDAEYFDAVADEIRRIVEGRW</sequence>
<dbReference type="EMBL" id="LOXM01000264">
    <property type="protein sequence ID" value="KVG54870.1"/>
    <property type="molecule type" value="Genomic_DNA"/>
</dbReference>
<evidence type="ECO:0000259" key="3">
    <source>
        <dbReference type="Pfam" id="PF07825"/>
    </source>
</evidence>
<name>A0A103QSQ1_9BURK</name>
<dbReference type="InterPro" id="IPR012884">
    <property type="entry name" value="Excisionase-like"/>
</dbReference>
<evidence type="ECO:0000313" key="4">
    <source>
        <dbReference type="EMBL" id="KVG54870.1"/>
    </source>
</evidence>
<dbReference type="InterPro" id="IPR038137">
    <property type="entry name" value="Excisionase-like_sf"/>
</dbReference>
<dbReference type="Proteomes" id="UP000064029">
    <property type="component" value="Unassembled WGS sequence"/>
</dbReference>
<dbReference type="SUPFAM" id="SSF46955">
    <property type="entry name" value="Putative DNA-binding domain"/>
    <property type="match status" value="1"/>
</dbReference>
<proteinExistence type="predicted"/>
<comment type="caution">
    <text evidence="4">The sequence shown here is derived from an EMBL/GenBank/DDBJ whole genome shotgun (WGS) entry which is preliminary data.</text>
</comment>